<dbReference type="InterPro" id="IPR012336">
    <property type="entry name" value="Thioredoxin-like_fold"/>
</dbReference>
<dbReference type="SUPFAM" id="SSF52833">
    <property type="entry name" value="Thioredoxin-like"/>
    <property type="match status" value="1"/>
</dbReference>
<dbReference type="InterPro" id="IPR036249">
    <property type="entry name" value="Thioredoxin-like_sf"/>
</dbReference>
<dbReference type="Pfam" id="PF00581">
    <property type="entry name" value="Rhodanese"/>
    <property type="match status" value="1"/>
</dbReference>
<organism evidence="4 5">
    <name type="scientific">Candidatus Thiodiazotropha taylori</name>
    <dbReference type="NCBI Taxonomy" id="2792791"/>
    <lineage>
        <taxon>Bacteria</taxon>
        <taxon>Pseudomonadati</taxon>
        <taxon>Pseudomonadota</taxon>
        <taxon>Gammaproteobacteria</taxon>
        <taxon>Chromatiales</taxon>
        <taxon>Sedimenticolaceae</taxon>
        <taxon>Candidatus Thiodiazotropha</taxon>
    </lineage>
</organism>
<dbReference type="InterPro" id="IPR001763">
    <property type="entry name" value="Rhodanese-like_dom"/>
</dbReference>
<accession>A0A9E4N8P9</accession>
<feature type="domain" description="Thioredoxin" evidence="3">
    <location>
        <begin position="191"/>
        <end position="325"/>
    </location>
</feature>
<dbReference type="SUPFAM" id="SSF52821">
    <property type="entry name" value="Rhodanese/Cell cycle control phosphatase"/>
    <property type="match status" value="1"/>
</dbReference>
<dbReference type="PROSITE" id="PS51352">
    <property type="entry name" value="THIOREDOXIN_2"/>
    <property type="match status" value="1"/>
</dbReference>
<feature type="domain" description="Rhodanese" evidence="2">
    <location>
        <begin position="98"/>
        <end position="182"/>
    </location>
</feature>
<dbReference type="Proteomes" id="UP000886667">
    <property type="component" value="Unassembled WGS sequence"/>
</dbReference>
<comment type="caution">
    <text evidence="4">The sequence shown here is derived from an EMBL/GenBank/DDBJ whole genome shotgun (WGS) entry which is preliminary data.</text>
</comment>
<gene>
    <name evidence="4" type="ORF">JAZ07_24485</name>
</gene>
<evidence type="ECO:0000313" key="5">
    <source>
        <dbReference type="Proteomes" id="UP000886667"/>
    </source>
</evidence>
<feature type="chain" id="PRO_5039558532" evidence="1">
    <location>
        <begin position="25"/>
        <end position="342"/>
    </location>
</feature>
<dbReference type="Gene3D" id="3.40.250.10">
    <property type="entry name" value="Rhodanese-like domain"/>
    <property type="match status" value="1"/>
</dbReference>
<proteinExistence type="predicted"/>
<dbReference type="PROSITE" id="PS50206">
    <property type="entry name" value="RHODANESE_3"/>
    <property type="match status" value="1"/>
</dbReference>
<dbReference type="CDD" id="cd00158">
    <property type="entry name" value="RHOD"/>
    <property type="match status" value="1"/>
</dbReference>
<evidence type="ECO:0000259" key="2">
    <source>
        <dbReference type="PROSITE" id="PS50206"/>
    </source>
</evidence>
<evidence type="ECO:0000256" key="1">
    <source>
        <dbReference type="SAM" id="SignalP"/>
    </source>
</evidence>
<dbReference type="Pfam" id="PF13098">
    <property type="entry name" value="Thioredoxin_2"/>
    <property type="match status" value="1"/>
</dbReference>
<keyword evidence="1" id="KW-0732">Signal</keyword>
<reference evidence="4" key="1">
    <citation type="journal article" date="2021" name="Proc. Natl. Acad. Sci. U.S.A.">
        <title>Global biogeography of chemosynthetic symbionts reveals both localized and globally distributed symbiont groups. .</title>
        <authorList>
            <person name="Osvatic J.T."/>
            <person name="Wilkins L.G.E."/>
            <person name="Leibrecht L."/>
            <person name="Leray M."/>
            <person name="Zauner S."/>
            <person name="Polzin J."/>
            <person name="Camacho Y."/>
            <person name="Gros O."/>
            <person name="van Gils J.A."/>
            <person name="Eisen J.A."/>
            <person name="Petersen J.M."/>
            <person name="Yuen B."/>
        </authorList>
    </citation>
    <scope>NUCLEOTIDE SEQUENCE</scope>
    <source>
        <strain evidence="4">MAGclacostrist064TRANS</strain>
    </source>
</reference>
<dbReference type="Gene3D" id="3.40.30.10">
    <property type="entry name" value="Glutaredoxin"/>
    <property type="match status" value="1"/>
</dbReference>
<dbReference type="EMBL" id="JAEPCM010000928">
    <property type="protein sequence ID" value="MCG7949506.1"/>
    <property type="molecule type" value="Genomic_DNA"/>
</dbReference>
<dbReference type="NCBIfam" id="TIGR03865">
    <property type="entry name" value="PQQ_CXXCW"/>
    <property type="match status" value="1"/>
</dbReference>
<dbReference type="AlphaFoldDB" id="A0A9E4N8P9"/>
<evidence type="ECO:0000259" key="3">
    <source>
        <dbReference type="PROSITE" id="PS51352"/>
    </source>
</evidence>
<feature type="signal peptide" evidence="1">
    <location>
        <begin position="1"/>
        <end position="24"/>
    </location>
</feature>
<sequence length="342" mass="38525">MRRLSWLFCPFILISLCWPIQSIAASDSELFSKQGYRITNYRRPLPAEAPAGKRIETEALADLINQSNPVLLDVLAITLRPESAQFGLSWLPASPRQHLPGSIWLPNVGYGYLEPCMRAWLERTLHRLTGGDLDRAVVFYCVTDCWMSWNVVKRASALGYRNLYWYPEGSDGWAAAGLPLVAAEPQPLPGMTAGQKDTLFDCPATDLKAALERSDESDKQGLLLFFETHHCPFCQRMRAGVLADPGLIAEYRRNFVALALDMESDQPLTDFDGTVTSAREVAQRLGVVRSPTLLFLNNQGEEEYRYSGLIVDPRRFRSLADYVSGGHHQNIGFKTYYKQQQD</sequence>
<dbReference type="InterPro" id="IPR013766">
    <property type="entry name" value="Thioredoxin_domain"/>
</dbReference>
<dbReference type="InterPro" id="IPR036873">
    <property type="entry name" value="Rhodanese-like_dom_sf"/>
</dbReference>
<protein>
    <submittedName>
        <fullName evidence="4">Thioredoxin fold domain-containing protein</fullName>
    </submittedName>
</protein>
<name>A0A9E4N8P9_9GAMM</name>
<dbReference type="InterPro" id="IPR022376">
    <property type="entry name" value="PQQ_CXXCW"/>
</dbReference>
<evidence type="ECO:0000313" key="4">
    <source>
        <dbReference type="EMBL" id="MCG7949506.1"/>
    </source>
</evidence>